<evidence type="ECO:0000259" key="4">
    <source>
        <dbReference type="PROSITE" id="PS51462"/>
    </source>
</evidence>
<dbReference type="GO" id="GO:0008168">
    <property type="term" value="F:methyltransferase activity"/>
    <property type="evidence" value="ECO:0007669"/>
    <property type="project" value="UniProtKB-KW"/>
</dbReference>
<dbReference type="Gene3D" id="3.40.140.10">
    <property type="entry name" value="Cytidine Deaminase, domain 2"/>
    <property type="match status" value="1"/>
</dbReference>
<dbReference type="Gene3D" id="3.90.79.10">
    <property type="entry name" value="Nucleoside Triphosphate Pyrophosphohydrolase"/>
    <property type="match status" value="1"/>
</dbReference>
<dbReference type="GO" id="GO:0016787">
    <property type="term" value="F:hydrolase activity"/>
    <property type="evidence" value="ECO:0007669"/>
    <property type="project" value="UniProtKB-KW"/>
</dbReference>
<dbReference type="CDD" id="cd02440">
    <property type="entry name" value="AdoMet_MTases"/>
    <property type="match status" value="1"/>
</dbReference>
<dbReference type="Proteomes" id="UP000192582">
    <property type="component" value="Unassembled WGS sequence"/>
</dbReference>
<dbReference type="InterPro" id="IPR015797">
    <property type="entry name" value="NUDIX_hydrolase-like_dom_sf"/>
</dbReference>
<dbReference type="RefSeq" id="WP_245808531.1">
    <property type="nucleotide sequence ID" value="NZ_FWWU01000009.1"/>
</dbReference>
<dbReference type="SUPFAM" id="SSF55811">
    <property type="entry name" value="Nudix"/>
    <property type="match status" value="1"/>
</dbReference>
<evidence type="ECO:0000313" key="6">
    <source>
        <dbReference type="EMBL" id="SMB96189.1"/>
    </source>
</evidence>
<dbReference type="InterPro" id="IPR002125">
    <property type="entry name" value="CMP_dCMP_dom"/>
</dbReference>
<dbReference type="PROSITE" id="PS00893">
    <property type="entry name" value="NUDIX_BOX"/>
    <property type="match status" value="1"/>
</dbReference>
<protein>
    <submittedName>
        <fullName evidence="6">Predicted O-methyltransferase YrrM</fullName>
    </submittedName>
</protein>
<evidence type="ECO:0000256" key="2">
    <source>
        <dbReference type="ARBA" id="ARBA00022801"/>
    </source>
</evidence>
<gene>
    <name evidence="6" type="ORF">SAMN00790413_03189</name>
</gene>
<keyword evidence="1" id="KW-0479">Metal-binding</keyword>
<dbReference type="GO" id="GO:0032259">
    <property type="term" value="P:methylation"/>
    <property type="evidence" value="ECO:0007669"/>
    <property type="project" value="UniProtKB-KW"/>
</dbReference>
<dbReference type="PROSITE" id="PS51747">
    <property type="entry name" value="CYT_DCMP_DEAMINASES_2"/>
    <property type="match status" value="1"/>
</dbReference>
<dbReference type="AlphaFoldDB" id="A0A1W1VS69"/>
<proteinExistence type="predicted"/>
<evidence type="ECO:0000256" key="3">
    <source>
        <dbReference type="ARBA" id="ARBA00022833"/>
    </source>
</evidence>
<sequence>MRGSGQPLAVSVQPGFSVAWLAALHQAWTAYVLGSYAIGAVVVDAGGRVIARGRNRLGEVRRAAGGVIGGHDLAHAEINALLDLEGVPRPEVYGWTVLTTVQPCPQCAGAIAMSSIRGVAYAAPDPWAGCTRLLTDDPYVSRKGIRVERAPEVVQRAALRLALVSFLREGHDRLGPFLTHFDKYAEDVQFALRLHDGGTLAALRGRGAPLVEALAALLGKPVEVEGGCWPLEPEPLEPDGAAPKLSPSPNRTGRACVYVEHGGQVLMTGLEWGGWTLPGGGIDPEETGAEAAVREAWEECGARVEVTGEAVTLRGSSGADSLCYPARLLSLSPSPEGRPVAWINPRALPWANDIQLRQVLAARGETPPGLALPGRVQVALGAAGRLGFDRTSSLETGQLLRSLAATRPGGMFAELGSGTGAGAAWLLAGMNASSRLITAELDAARADAARAVLAGDGRATVLAGDWRRALASGPFDLIFSDCAPAKRETASLDLLVGALKPGGVLVLDNFSPPARLPEALYAGDPEREALWAHPNLLCSEVEVSRTERVILAVRRA</sequence>
<accession>A0A1W1VS69</accession>
<dbReference type="Pfam" id="PF00383">
    <property type="entry name" value="dCMP_cyt_deam_1"/>
    <property type="match status" value="1"/>
</dbReference>
<dbReference type="InterPro" id="IPR029063">
    <property type="entry name" value="SAM-dependent_MTases_sf"/>
</dbReference>
<dbReference type="Pfam" id="PF13578">
    <property type="entry name" value="Methyltransf_24"/>
    <property type="match status" value="1"/>
</dbReference>
<dbReference type="Pfam" id="PF00293">
    <property type="entry name" value="NUDIX"/>
    <property type="match status" value="1"/>
</dbReference>
<dbReference type="EMBL" id="FWWU01000009">
    <property type="protein sequence ID" value="SMB96189.1"/>
    <property type="molecule type" value="Genomic_DNA"/>
</dbReference>
<organism evidence="6 7">
    <name type="scientific">Deinococcus hopiensis KR-140</name>
    <dbReference type="NCBI Taxonomy" id="695939"/>
    <lineage>
        <taxon>Bacteria</taxon>
        <taxon>Thermotogati</taxon>
        <taxon>Deinococcota</taxon>
        <taxon>Deinococci</taxon>
        <taxon>Deinococcales</taxon>
        <taxon>Deinococcaceae</taxon>
        <taxon>Deinococcus</taxon>
    </lineage>
</organism>
<dbReference type="InterPro" id="IPR000086">
    <property type="entry name" value="NUDIX_hydrolase_dom"/>
</dbReference>
<dbReference type="PANTHER" id="PTHR43167:SF1">
    <property type="entry name" value="PUTATIVE (AFU_ORTHOLOGUE AFUA_6G01830)-RELATED"/>
    <property type="match status" value="1"/>
</dbReference>
<dbReference type="InterPro" id="IPR016192">
    <property type="entry name" value="APOBEC/CMP_deaminase_Zn-bd"/>
</dbReference>
<dbReference type="SUPFAM" id="SSF53927">
    <property type="entry name" value="Cytidine deaminase-like"/>
    <property type="match status" value="1"/>
</dbReference>
<keyword evidence="2" id="KW-0378">Hydrolase</keyword>
<feature type="domain" description="CMP/dCMP-type deaminase" evidence="5">
    <location>
        <begin position="14"/>
        <end position="132"/>
    </location>
</feature>
<evidence type="ECO:0000313" key="7">
    <source>
        <dbReference type="Proteomes" id="UP000192582"/>
    </source>
</evidence>
<dbReference type="CDD" id="cd02883">
    <property type="entry name" value="NUDIX_Hydrolase"/>
    <property type="match status" value="1"/>
</dbReference>
<dbReference type="PROSITE" id="PS51462">
    <property type="entry name" value="NUDIX"/>
    <property type="match status" value="1"/>
</dbReference>
<evidence type="ECO:0000259" key="5">
    <source>
        <dbReference type="PROSITE" id="PS51747"/>
    </source>
</evidence>
<dbReference type="Gene3D" id="3.40.50.150">
    <property type="entry name" value="Vaccinia Virus protein VP39"/>
    <property type="match status" value="1"/>
</dbReference>
<keyword evidence="7" id="KW-1185">Reference proteome</keyword>
<dbReference type="STRING" id="695939.SAMN00790413_03189"/>
<keyword evidence="6" id="KW-0808">Transferase</keyword>
<evidence type="ECO:0000256" key="1">
    <source>
        <dbReference type="ARBA" id="ARBA00022723"/>
    </source>
</evidence>
<dbReference type="PANTHER" id="PTHR43167">
    <property type="entry name" value="PUTATIVE (AFU_ORTHOLOGUE AFUA_6G01830)-RELATED"/>
    <property type="match status" value="1"/>
</dbReference>
<dbReference type="InterPro" id="IPR016193">
    <property type="entry name" value="Cytidine_deaminase-like"/>
</dbReference>
<dbReference type="GO" id="GO:0008270">
    <property type="term" value="F:zinc ion binding"/>
    <property type="evidence" value="ECO:0007669"/>
    <property type="project" value="InterPro"/>
</dbReference>
<reference evidence="6 7" key="1">
    <citation type="submission" date="2017-04" db="EMBL/GenBank/DDBJ databases">
        <authorList>
            <person name="Afonso C.L."/>
            <person name="Miller P.J."/>
            <person name="Scott M.A."/>
            <person name="Spackman E."/>
            <person name="Goraichik I."/>
            <person name="Dimitrov K.M."/>
            <person name="Suarez D.L."/>
            <person name="Swayne D.E."/>
        </authorList>
    </citation>
    <scope>NUCLEOTIDE SEQUENCE [LARGE SCALE GENOMIC DNA]</scope>
    <source>
        <strain evidence="6 7">KR-140</strain>
    </source>
</reference>
<keyword evidence="3" id="KW-0862">Zinc</keyword>
<name>A0A1W1VS69_9DEIO</name>
<dbReference type="SUPFAM" id="SSF53335">
    <property type="entry name" value="S-adenosyl-L-methionine-dependent methyltransferases"/>
    <property type="match status" value="1"/>
</dbReference>
<dbReference type="CDD" id="cd01285">
    <property type="entry name" value="nucleoside_deaminase"/>
    <property type="match status" value="1"/>
</dbReference>
<feature type="domain" description="Nudix hydrolase" evidence="4">
    <location>
        <begin position="248"/>
        <end position="366"/>
    </location>
</feature>
<keyword evidence="6" id="KW-0489">Methyltransferase</keyword>
<dbReference type="InterPro" id="IPR020084">
    <property type="entry name" value="NUDIX_hydrolase_CS"/>
</dbReference>
<dbReference type="PROSITE" id="PS00903">
    <property type="entry name" value="CYT_DCMP_DEAMINASES_1"/>
    <property type="match status" value="1"/>
</dbReference>